<proteinExistence type="predicted"/>
<dbReference type="Proteomes" id="UP000044938">
    <property type="component" value="Unassembled WGS sequence"/>
</dbReference>
<evidence type="ECO:0000313" key="4">
    <source>
        <dbReference type="Proteomes" id="UP000044938"/>
    </source>
</evidence>
<reference evidence="3 4" key="1">
    <citation type="submission" date="2015-03" db="EMBL/GenBank/DDBJ databases">
        <authorList>
            <consortium name="Pathogen Informatics"/>
        </authorList>
    </citation>
    <scope>NUCLEOTIDE SEQUENCE [LARGE SCALE GENOMIC DNA]</scope>
    <source>
        <strain evidence="1 4">M09401471</strain>
        <strain evidence="3">N09902308</strain>
    </source>
</reference>
<evidence type="ECO:0000313" key="3">
    <source>
        <dbReference type="Proteomes" id="UP000039021"/>
    </source>
</evidence>
<evidence type="ECO:0000313" key="1">
    <source>
        <dbReference type="EMBL" id="COW29937.1"/>
    </source>
</evidence>
<gene>
    <name evidence="1" type="ORF">ERS007720_02279</name>
    <name evidence="2" type="ORF">ERS007739_05669</name>
</gene>
<sequence>MTNVAATAMVMPAAAIRFPRTAVLGPVSPINP</sequence>
<dbReference type="Proteomes" id="UP000039021">
    <property type="component" value="Unassembled WGS sequence"/>
</dbReference>
<accession>A0A655J0Z0</accession>
<name>A0A655J0Z0_MYCTX</name>
<protein>
    <submittedName>
        <fullName evidence="1">Uncharacterized protein</fullName>
    </submittedName>
</protein>
<dbReference type="AlphaFoldDB" id="A0A655J0Z0"/>
<evidence type="ECO:0000313" key="2">
    <source>
        <dbReference type="EMBL" id="CPC34142.1"/>
    </source>
</evidence>
<reference evidence="2" key="2">
    <citation type="submission" date="2015-03" db="EMBL/GenBank/DDBJ databases">
        <authorList>
            <consortium name="Pathogen Informatics"/>
            <person name="Murphy D."/>
        </authorList>
    </citation>
    <scope>NUCLEOTIDE SEQUENCE</scope>
    <source>
        <strain evidence="2">N09902308</strain>
    </source>
</reference>
<dbReference type="EMBL" id="CSAJ01000282">
    <property type="protein sequence ID" value="COW29937.1"/>
    <property type="molecule type" value="Genomic_DNA"/>
</dbReference>
<dbReference type="EMBL" id="CSBK01005041">
    <property type="protein sequence ID" value="CPC34142.1"/>
    <property type="molecule type" value="Genomic_DNA"/>
</dbReference>
<organism evidence="1 4">
    <name type="scientific">Mycobacterium tuberculosis</name>
    <dbReference type="NCBI Taxonomy" id="1773"/>
    <lineage>
        <taxon>Bacteria</taxon>
        <taxon>Bacillati</taxon>
        <taxon>Actinomycetota</taxon>
        <taxon>Actinomycetes</taxon>
        <taxon>Mycobacteriales</taxon>
        <taxon>Mycobacteriaceae</taxon>
        <taxon>Mycobacterium</taxon>
        <taxon>Mycobacterium tuberculosis complex</taxon>
    </lineage>
</organism>